<comment type="caution">
    <text evidence="2">The sequence shown here is derived from an EMBL/GenBank/DDBJ whole genome shotgun (WGS) entry which is preliminary data.</text>
</comment>
<evidence type="ECO:0000256" key="1">
    <source>
        <dbReference type="SAM" id="Phobius"/>
    </source>
</evidence>
<feature type="transmembrane region" description="Helical" evidence="1">
    <location>
        <begin position="12"/>
        <end position="34"/>
    </location>
</feature>
<proteinExistence type="predicted"/>
<keyword evidence="1" id="KW-1133">Transmembrane helix</keyword>
<keyword evidence="1" id="KW-0812">Transmembrane</keyword>
<dbReference type="RefSeq" id="WP_343992747.1">
    <property type="nucleotide sequence ID" value="NZ_BAAALG010000005.1"/>
</dbReference>
<dbReference type="Proteomes" id="UP001501581">
    <property type="component" value="Unassembled WGS sequence"/>
</dbReference>
<reference evidence="3" key="1">
    <citation type="journal article" date="2019" name="Int. J. Syst. Evol. Microbiol.">
        <title>The Global Catalogue of Microorganisms (GCM) 10K type strain sequencing project: providing services to taxonomists for standard genome sequencing and annotation.</title>
        <authorList>
            <consortium name="The Broad Institute Genomics Platform"/>
            <consortium name="The Broad Institute Genome Sequencing Center for Infectious Disease"/>
            <person name="Wu L."/>
            <person name="Ma J."/>
        </authorList>
    </citation>
    <scope>NUCLEOTIDE SEQUENCE [LARGE SCALE GENOMIC DNA]</scope>
    <source>
        <strain evidence="3">JCM 13008</strain>
    </source>
</reference>
<evidence type="ECO:0000313" key="3">
    <source>
        <dbReference type="Proteomes" id="UP001501581"/>
    </source>
</evidence>
<name>A0ABP4EBK4_9ACTN</name>
<sequence length="107" mass="11356">MEDHEPTAKDHWACVGVPLLVGSILLVAGLFVGFTPVGGHWDNESFTCGSPFLEAGDDGGYGGSEQYDACLQERSHLRPVAWGGVGLGALSLLGSVLALWSHHRRPD</sequence>
<organism evidence="2 3">
    <name type="scientific">Nocardioides dubius</name>
    <dbReference type="NCBI Taxonomy" id="317019"/>
    <lineage>
        <taxon>Bacteria</taxon>
        <taxon>Bacillati</taxon>
        <taxon>Actinomycetota</taxon>
        <taxon>Actinomycetes</taxon>
        <taxon>Propionibacteriales</taxon>
        <taxon>Nocardioidaceae</taxon>
        <taxon>Nocardioides</taxon>
    </lineage>
</organism>
<dbReference type="EMBL" id="BAAALG010000005">
    <property type="protein sequence ID" value="GAA1097927.1"/>
    <property type="molecule type" value="Genomic_DNA"/>
</dbReference>
<feature type="transmembrane region" description="Helical" evidence="1">
    <location>
        <begin position="80"/>
        <end position="100"/>
    </location>
</feature>
<evidence type="ECO:0000313" key="2">
    <source>
        <dbReference type="EMBL" id="GAA1097927.1"/>
    </source>
</evidence>
<gene>
    <name evidence="2" type="ORF">GCM10009668_14050</name>
</gene>
<keyword evidence="3" id="KW-1185">Reference proteome</keyword>
<protein>
    <submittedName>
        <fullName evidence="2">Uncharacterized protein</fullName>
    </submittedName>
</protein>
<accession>A0ABP4EBK4</accession>
<keyword evidence="1" id="KW-0472">Membrane</keyword>